<comment type="caution">
    <text evidence="1">The sequence shown here is derived from an EMBL/GenBank/DDBJ whole genome shotgun (WGS) entry which is preliminary data.</text>
</comment>
<accession>A0ABU3KN43</accession>
<organism evidence="1 2">
    <name type="scientific">Rhodoferax potami</name>
    <dbReference type="NCBI Taxonomy" id="3068338"/>
    <lineage>
        <taxon>Bacteria</taxon>
        <taxon>Pseudomonadati</taxon>
        <taxon>Pseudomonadota</taxon>
        <taxon>Betaproteobacteria</taxon>
        <taxon>Burkholderiales</taxon>
        <taxon>Comamonadaceae</taxon>
        <taxon>Rhodoferax</taxon>
    </lineage>
</organism>
<sequence length="93" mass="9561">MKHSVCELRAADGYTANTMTTPPTINPQVCPVCGKANQCAMELAKSTGQAQGPCWCTQVSFSAELLGRIPPQAQGLACVCADCATQSGAAPSD</sequence>
<proteinExistence type="predicted"/>
<protein>
    <submittedName>
        <fullName evidence="1">Cysteine-rich CWC family protein</fullName>
    </submittedName>
</protein>
<reference evidence="1 2" key="1">
    <citation type="submission" date="2023-08" db="EMBL/GenBank/DDBJ databases">
        <title>Rhodoferax potami sp. nov. and Rhodoferax mekongensis sp. nov., isolated from the Mekong River in Thailand.</title>
        <authorList>
            <person name="Kitikhun S."/>
            <person name="Charoenyingcharoen P."/>
            <person name="Siriarchawattana P."/>
            <person name="Likhitrattanapisal S."/>
            <person name="Nilsakha T."/>
            <person name="Chanpet A."/>
            <person name="Rattanawaree P."/>
            <person name="Ingsriswang S."/>
        </authorList>
    </citation>
    <scope>NUCLEOTIDE SEQUENCE [LARGE SCALE GENOMIC DNA]</scope>
    <source>
        <strain evidence="1 2">TBRC 17660</strain>
    </source>
</reference>
<gene>
    <name evidence="1" type="ORF">RAE19_10935</name>
</gene>
<dbReference type="Pfam" id="PF14375">
    <property type="entry name" value="Cys_rich_CWC"/>
    <property type="match status" value="1"/>
</dbReference>
<dbReference type="Proteomes" id="UP001321700">
    <property type="component" value="Unassembled WGS sequence"/>
</dbReference>
<evidence type="ECO:0000313" key="2">
    <source>
        <dbReference type="Proteomes" id="UP001321700"/>
    </source>
</evidence>
<dbReference type="EMBL" id="JAVBIK010000001">
    <property type="protein sequence ID" value="MDT7519221.1"/>
    <property type="molecule type" value="Genomic_DNA"/>
</dbReference>
<dbReference type="RefSeq" id="WP_313874916.1">
    <property type="nucleotide sequence ID" value="NZ_JAVBIK010000001.1"/>
</dbReference>
<keyword evidence="2" id="KW-1185">Reference proteome</keyword>
<evidence type="ECO:0000313" key="1">
    <source>
        <dbReference type="EMBL" id="MDT7519221.1"/>
    </source>
</evidence>
<name>A0ABU3KN43_9BURK</name>
<dbReference type="InterPro" id="IPR032720">
    <property type="entry name" value="Cys_rich_CWC"/>
</dbReference>